<dbReference type="Proteomes" id="UP001172681">
    <property type="component" value="Unassembled WGS sequence"/>
</dbReference>
<evidence type="ECO:0000256" key="8">
    <source>
        <dbReference type="SAM" id="MobiDB-lite"/>
    </source>
</evidence>
<name>A0AA38XZF5_9EURO</name>
<evidence type="ECO:0000256" key="4">
    <source>
        <dbReference type="ARBA" id="ARBA00007920"/>
    </source>
</evidence>
<comment type="similarity">
    <text evidence="4">Belongs to the putative lipase ROG1 family.</text>
</comment>
<evidence type="ECO:0000256" key="5">
    <source>
        <dbReference type="ARBA" id="ARBA00022824"/>
    </source>
</evidence>
<proteinExistence type="inferred from homology"/>
<evidence type="ECO:0000256" key="6">
    <source>
        <dbReference type="ARBA" id="ARBA00023128"/>
    </source>
</evidence>
<keyword evidence="11" id="KW-1185">Reference proteome</keyword>
<evidence type="ECO:0000313" key="10">
    <source>
        <dbReference type="EMBL" id="KAJ9629273.1"/>
    </source>
</evidence>
<feature type="compositionally biased region" description="Polar residues" evidence="8">
    <location>
        <begin position="194"/>
        <end position="205"/>
    </location>
</feature>
<comment type="subcellular location">
    <subcellularLocation>
        <location evidence="2">Endoplasmic reticulum</location>
    </subcellularLocation>
    <subcellularLocation>
        <location evidence="3">Membrane</location>
    </subcellularLocation>
    <subcellularLocation>
        <location evidence="1">Mitochondrion</location>
    </subcellularLocation>
</comment>
<gene>
    <name evidence="10" type="ORF">H2204_008913</name>
</gene>
<feature type="compositionally biased region" description="Low complexity" evidence="8">
    <location>
        <begin position="229"/>
        <end position="246"/>
    </location>
</feature>
<accession>A0AA38XZF5</accession>
<reference evidence="10" key="1">
    <citation type="submission" date="2022-10" db="EMBL/GenBank/DDBJ databases">
        <title>Culturing micro-colonial fungi from biological soil crusts in the Mojave desert and describing Neophaeococcomyces mojavensis, and introducing the new genera and species Taxawa tesnikishii.</title>
        <authorList>
            <person name="Kurbessoian T."/>
            <person name="Stajich J.E."/>
        </authorList>
    </citation>
    <scope>NUCLEOTIDE SEQUENCE</scope>
    <source>
        <strain evidence="10">TK_35</strain>
    </source>
</reference>
<feature type="region of interest" description="Disordered" evidence="8">
    <location>
        <begin position="194"/>
        <end position="366"/>
    </location>
</feature>
<evidence type="ECO:0000256" key="3">
    <source>
        <dbReference type="ARBA" id="ARBA00004370"/>
    </source>
</evidence>
<feature type="non-terminal residue" evidence="10">
    <location>
        <position position="1"/>
    </location>
</feature>
<dbReference type="AlphaFoldDB" id="A0AA38XZF5"/>
<evidence type="ECO:0000313" key="11">
    <source>
        <dbReference type="Proteomes" id="UP001172681"/>
    </source>
</evidence>
<dbReference type="PANTHER" id="PTHR48182">
    <property type="entry name" value="PROTEIN SERAC1"/>
    <property type="match status" value="1"/>
</dbReference>
<keyword evidence="6" id="KW-0496">Mitochondrion</keyword>
<dbReference type="Gene3D" id="3.40.50.1820">
    <property type="entry name" value="alpha/beta hydrolase"/>
    <property type="match status" value="1"/>
</dbReference>
<dbReference type="GO" id="GO:0016020">
    <property type="term" value="C:membrane"/>
    <property type="evidence" value="ECO:0007669"/>
    <property type="project" value="UniProtKB-SubCell"/>
</dbReference>
<dbReference type="GO" id="GO:0005783">
    <property type="term" value="C:endoplasmic reticulum"/>
    <property type="evidence" value="ECO:0007669"/>
    <property type="project" value="UniProtKB-SubCell"/>
</dbReference>
<dbReference type="EMBL" id="JAPDRN010000067">
    <property type="protein sequence ID" value="KAJ9629273.1"/>
    <property type="molecule type" value="Genomic_DNA"/>
</dbReference>
<dbReference type="InterPro" id="IPR029058">
    <property type="entry name" value="AB_hydrolase_fold"/>
</dbReference>
<feature type="domain" description="DUF676" evidence="9">
    <location>
        <begin position="2"/>
        <end position="79"/>
    </location>
</feature>
<protein>
    <recommendedName>
        <fullName evidence="9">DUF676 domain-containing protein</fullName>
    </recommendedName>
</protein>
<dbReference type="InterPro" id="IPR007751">
    <property type="entry name" value="DUF676_lipase-like"/>
</dbReference>
<dbReference type="Pfam" id="PF05057">
    <property type="entry name" value="DUF676"/>
    <property type="match status" value="1"/>
</dbReference>
<keyword evidence="7" id="KW-0472">Membrane</keyword>
<evidence type="ECO:0000259" key="9">
    <source>
        <dbReference type="Pfam" id="PF05057"/>
    </source>
</evidence>
<evidence type="ECO:0000256" key="1">
    <source>
        <dbReference type="ARBA" id="ARBA00004173"/>
    </source>
</evidence>
<sequence>PIIFVVHSMGGLVVADALHRAKDALDKYEEDVYHLTYAIAFLGTPHLGASLASWASVGAKFLYPLKRTNIPLVEVLKKRSEELRDIQRRFHLMLSKRATAFSQRSSDSPYPINLYCFFESEALKIVGKVVEEESAVLNGWGSASIHANHMGMTRFPHENDDGFRRVCGRLSVWVKELRALRSGQNSAQIAVQTSTMPGATQSSELEASKIQGVEPPTSVSAQIPPATALSPLQQHQHQQQQQQQYQPSPPPPQQAAEAPSETPDPGQEQPSELPDRPAQQGRGERPKQQPAYFPIGQPAREEKYPKKSKKNKSTGPTFNFNKPRGGQWQVAGGDINNRGRAFGGKASNVEDDSEEDDSSEESAGDD</sequence>
<keyword evidence="5" id="KW-0256">Endoplasmic reticulum</keyword>
<comment type="caution">
    <text evidence="10">The sequence shown here is derived from an EMBL/GenBank/DDBJ whole genome shotgun (WGS) entry which is preliminary data.</text>
</comment>
<feature type="compositionally biased region" description="Acidic residues" evidence="8">
    <location>
        <begin position="349"/>
        <end position="366"/>
    </location>
</feature>
<dbReference type="GO" id="GO:0005739">
    <property type="term" value="C:mitochondrion"/>
    <property type="evidence" value="ECO:0007669"/>
    <property type="project" value="UniProtKB-SubCell"/>
</dbReference>
<dbReference type="SUPFAM" id="SSF53474">
    <property type="entry name" value="alpha/beta-Hydrolases"/>
    <property type="match status" value="1"/>
</dbReference>
<evidence type="ECO:0000256" key="2">
    <source>
        <dbReference type="ARBA" id="ARBA00004240"/>
    </source>
</evidence>
<dbReference type="PANTHER" id="PTHR48182:SF2">
    <property type="entry name" value="PROTEIN SERAC1"/>
    <property type="match status" value="1"/>
</dbReference>
<organism evidence="10 11">
    <name type="scientific">Knufia peltigerae</name>
    <dbReference type="NCBI Taxonomy" id="1002370"/>
    <lineage>
        <taxon>Eukaryota</taxon>
        <taxon>Fungi</taxon>
        <taxon>Dikarya</taxon>
        <taxon>Ascomycota</taxon>
        <taxon>Pezizomycotina</taxon>
        <taxon>Eurotiomycetes</taxon>
        <taxon>Chaetothyriomycetidae</taxon>
        <taxon>Chaetothyriales</taxon>
        <taxon>Trichomeriaceae</taxon>
        <taxon>Knufia</taxon>
    </lineage>
</organism>
<evidence type="ECO:0000256" key="7">
    <source>
        <dbReference type="ARBA" id="ARBA00023136"/>
    </source>
</evidence>
<dbReference type="InterPro" id="IPR052374">
    <property type="entry name" value="SERAC1"/>
</dbReference>